<organism evidence="3">
    <name type="scientific">freshwater metagenome</name>
    <dbReference type="NCBI Taxonomy" id="449393"/>
    <lineage>
        <taxon>unclassified sequences</taxon>
        <taxon>metagenomes</taxon>
        <taxon>ecological metagenomes</taxon>
    </lineage>
</organism>
<dbReference type="InterPro" id="IPR036779">
    <property type="entry name" value="LysM_dom_sf"/>
</dbReference>
<dbReference type="Pfam" id="PF01476">
    <property type="entry name" value="LysM"/>
    <property type="match status" value="1"/>
</dbReference>
<protein>
    <submittedName>
        <fullName evidence="3">Unannotated protein</fullName>
    </submittedName>
</protein>
<dbReference type="EMBL" id="CAEZSR010000002">
    <property type="protein sequence ID" value="CAB4537498.1"/>
    <property type="molecule type" value="Genomic_DNA"/>
</dbReference>
<dbReference type="CDD" id="cd00118">
    <property type="entry name" value="LysM"/>
    <property type="match status" value="1"/>
</dbReference>
<dbReference type="AlphaFoldDB" id="A0A6J6BH21"/>
<accession>A0A6J6BH21</accession>
<dbReference type="Gene3D" id="3.10.350.10">
    <property type="entry name" value="LysM domain"/>
    <property type="match status" value="1"/>
</dbReference>
<dbReference type="SMART" id="SM00257">
    <property type="entry name" value="LysM"/>
    <property type="match status" value="2"/>
</dbReference>
<evidence type="ECO:0000256" key="1">
    <source>
        <dbReference type="SAM" id="MobiDB-lite"/>
    </source>
</evidence>
<gene>
    <name evidence="3" type="ORF">UFOPK1493_00078</name>
</gene>
<feature type="region of interest" description="Disordered" evidence="1">
    <location>
        <begin position="28"/>
        <end position="62"/>
    </location>
</feature>
<evidence type="ECO:0000259" key="2">
    <source>
        <dbReference type="PROSITE" id="PS51782"/>
    </source>
</evidence>
<dbReference type="InterPro" id="IPR018392">
    <property type="entry name" value="LysM"/>
</dbReference>
<dbReference type="PROSITE" id="PS51782">
    <property type="entry name" value="LYSM"/>
    <property type="match status" value="1"/>
</dbReference>
<proteinExistence type="predicted"/>
<reference evidence="3" key="1">
    <citation type="submission" date="2020-05" db="EMBL/GenBank/DDBJ databases">
        <authorList>
            <person name="Chiriac C."/>
            <person name="Salcher M."/>
            <person name="Ghai R."/>
            <person name="Kavagutti S V."/>
        </authorList>
    </citation>
    <scope>NUCLEOTIDE SEQUENCE</scope>
</reference>
<name>A0A6J6BH21_9ZZZZ</name>
<dbReference type="PROSITE" id="PS51257">
    <property type="entry name" value="PROKAR_LIPOPROTEIN"/>
    <property type="match status" value="1"/>
</dbReference>
<sequence>MRRTRPTAVRTTWLACLVATTLVGAACGGDGDDTATDTTTPTSATTATTSAPTAPPSTTVDTTPGAVLTAPIDYVIQQGDFPSTIADRYLIPLQALLDENGWELVDQQVPAFPLPGSVIRIPAGATVPAPVTDTTATAGDGATETTAEPEDGVCGVYVIMEGDNPTVVAQKLDTTVAKLDAVNADTNGYAGFILGLTINVPC</sequence>
<feature type="compositionally biased region" description="Low complexity" evidence="1">
    <location>
        <begin position="36"/>
        <end position="62"/>
    </location>
</feature>
<evidence type="ECO:0000313" key="3">
    <source>
        <dbReference type="EMBL" id="CAB4537498.1"/>
    </source>
</evidence>
<feature type="domain" description="LysM" evidence="2">
    <location>
        <begin position="72"/>
        <end position="121"/>
    </location>
</feature>